<proteinExistence type="predicted"/>
<organism evidence="2 3">
    <name type="scientific">Candidatus Adlerbacteria bacterium GW2011_GWB1_54_7</name>
    <dbReference type="NCBI Taxonomy" id="1618607"/>
    <lineage>
        <taxon>Bacteria</taxon>
        <taxon>Candidatus Adleribacteriota</taxon>
    </lineage>
</organism>
<evidence type="ECO:0000256" key="1">
    <source>
        <dbReference type="SAM" id="Phobius"/>
    </source>
</evidence>
<dbReference type="EMBL" id="LCRR01000014">
    <property type="protein sequence ID" value="KKW37236.1"/>
    <property type="molecule type" value="Genomic_DNA"/>
</dbReference>
<name>A0A0G1Y1Y5_9BACT</name>
<feature type="transmembrane region" description="Helical" evidence="1">
    <location>
        <begin position="20"/>
        <end position="43"/>
    </location>
</feature>
<comment type="caution">
    <text evidence="2">The sequence shown here is derived from an EMBL/GenBank/DDBJ whole genome shotgun (WGS) entry which is preliminary data.</text>
</comment>
<gene>
    <name evidence="2" type="ORF">UY86_C0014G0006</name>
</gene>
<dbReference type="AlphaFoldDB" id="A0A0G1Y1Y5"/>
<reference evidence="2 3" key="1">
    <citation type="journal article" date="2015" name="Nature">
        <title>rRNA introns, odd ribosomes, and small enigmatic genomes across a large radiation of phyla.</title>
        <authorList>
            <person name="Brown C.T."/>
            <person name="Hug L.A."/>
            <person name="Thomas B.C."/>
            <person name="Sharon I."/>
            <person name="Castelle C.J."/>
            <person name="Singh A."/>
            <person name="Wilkins M.J."/>
            <person name="Williams K.H."/>
            <person name="Banfield J.F."/>
        </authorList>
    </citation>
    <scope>NUCLEOTIDE SEQUENCE [LARGE SCALE GENOMIC DNA]</scope>
</reference>
<dbReference type="Proteomes" id="UP000033852">
    <property type="component" value="Unassembled WGS sequence"/>
</dbReference>
<keyword evidence="1" id="KW-0472">Membrane</keyword>
<accession>A0A0G1Y1Y5</accession>
<evidence type="ECO:0000313" key="3">
    <source>
        <dbReference type="Proteomes" id="UP000033852"/>
    </source>
</evidence>
<feature type="transmembrane region" description="Helical" evidence="1">
    <location>
        <begin position="74"/>
        <end position="95"/>
    </location>
</feature>
<protein>
    <submittedName>
        <fullName evidence="2">Uncharacterized protein</fullName>
    </submittedName>
</protein>
<sequence length="107" mass="11583">MRDTIGKSILKGASTVFASLLQGAYLLGCLLGSTVFLLGLLVAIRPYGELIVFPATAYLLYGKNIFPADYQEPLLLLLLGTVVLVVGLAFASYCFERLRALRVVVTK</sequence>
<dbReference type="STRING" id="1618607.UY86_C0014G0006"/>
<keyword evidence="1" id="KW-1133">Transmembrane helix</keyword>
<evidence type="ECO:0000313" key="2">
    <source>
        <dbReference type="EMBL" id="KKW37236.1"/>
    </source>
</evidence>
<keyword evidence="1" id="KW-0812">Transmembrane</keyword>